<evidence type="ECO:0000313" key="2">
    <source>
        <dbReference type="Proteomes" id="UP001162501"/>
    </source>
</evidence>
<accession>A0AC59ZUB3</accession>
<name>A0AC59ZUB3_RANTA</name>
<evidence type="ECO:0000313" key="1">
    <source>
        <dbReference type="EMBL" id="CAN0512753.1"/>
    </source>
</evidence>
<organism evidence="1 2">
    <name type="scientific">Rangifer tarandus platyrhynchus</name>
    <name type="common">Svalbard reindeer</name>
    <dbReference type="NCBI Taxonomy" id="3082113"/>
    <lineage>
        <taxon>Eukaryota</taxon>
        <taxon>Metazoa</taxon>
        <taxon>Chordata</taxon>
        <taxon>Craniata</taxon>
        <taxon>Vertebrata</taxon>
        <taxon>Euteleostomi</taxon>
        <taxon>Mammalia</taxon>
        <taxon>Eutheria</taxon>
        <taxon>Laurasiatheria</taxon>
        <taxon>Artiodactyla</taxon>
        <taxon>Ruminantia</taxon>
        <taxon>Pecora</taxon>
        <taxon>Cervidae</taxon>
        <taxon>Odocoileinae</taxon>
        <taxon>Rangifer</taxon>
    </lineage>
</organism>
<dbReference type="EMBL" id="OX596088">
    <property type="protein sequence ID" value="CAN0512753.1"/>
    <property type="molecule type" value="Genomic_DNA"/>
</dbReference>
<reference evidence="1" key="2">
    <citation type="submission" date="2025-03" db="EMBL/GenBank/DDBJ databases">
        <authorList>
            <consortium name="ELIXIR-Norway"/>
            <consortium name="Elixir Norway"/>
        </authorList>
    </citation>
    <scope>NUCLEOTIDE SEQUENCE</scope>
</reference>
<feature type="non-terminal residue" evidence="1">
    <location>
        <position position="1"/>
    </location>
</feature>
<protein>
    <submittedName>
        <fullName evidence="1">Uncharacterized protein</fullName>
    </submittedName>
</protein>
<reference evidence="1" key="1">
    <citation type="submission" date="2023-05" db="EMBL/GenBank/DDBJ databases">
        <authorList>
            <consortium name="ELIXIR-Norway"/>
        </authorList>
    </citation>
    <scope>NUCLEOTIDE SEQUENCE</scope>
</reference>
<dbReference type="Proteomes" id="UP001162501">
    <property type="component" value="Chromosome 4"/>
</dbReference>
<gene>
    <name evidence="1" type="ORF">MRATA1EN22A_LOCUS23199</name>
</gene>
<proteinExistence type="predicted"/>
<sequence length="89" mass="9902">MPGLPVHHQLPEFTQTQVHRVGDAIQLSHPRSSPSPPAPQSLPESGSFPESALHMRKGLRDVRGQMGLEDQEGREERAQARPSFSLFPR</sequence>
<feature type="non-terminal residue" evidence="1">
    <location>
        <position position="89"/>
    </location>
</feature>